<gene>
    <name evidence="2" type="ORF">AVDCRST_MAG47-2287</name>
</gene>
<dbReference type="Pfam" id="PF08241">
    <property type="entry name" value="Methyltransf_11"/>
    <property type="match status" value="1"/>
</dbReference>
<dbReference type="InterPro" id="IPR029063">
    <property type="entry name" value="SAM-dependent_MTases_sf"/>
</dbReference>
<dbReference type="Gene3D" id="3.40.50.150">
    <property type="entry name" value="Vaccinia Virus protein VP39"/>
    <property type="match status" value="1"/>
</dbReference>
<name>A0A6J4NH69_9ACTN</name>
<dbReference type="EMBL" id="CADCUK010000151">
    <property type="protein sequence ID" value="CAA9382702.1"/>
    <property type="molecule type" value="Genomic_DNA"/>
</dbReference>
<sequence length="290" mass="32790">MLPGGDRDPTPSSGLTYSRSMSWLRAWKVFYERRIAVPVDDDGLVLDVGSGDKPSWRADVLLDRYTGAEHAAQRSGRRRAAVRRPLFDADAADMPFADGVFAYAICSNVLEHVTDPAGVARELSRVAGAGYIEVPEAASAKIVDFPSHLWWCRLAEEPEGPTLVFTAKSAPYHDPEIAGYIERAGVRRELDAVLNSRFEHRVIRYHWTGTVRLRVEGELDPAFVERAMQEEGHRRTWETVLVQGLTFVLTAPARRRRGRPELLYDDLVKPELRRGTRQRLRKQIYRPGGQ</sequence>
<dbReference type="AlphaFoldDB" id="A0A6J4NH69"/>
<accession>A0A6J4NH69</accession>
<protein>
    <recommendedName>
        <fullName evidence="1">Methyltransferase type 11 domain-containing protein</fullName>
    </recommendedName>
</protein>
<evidence type="ECO:0000313" key="2">
    <source>
        <dbReference type="EMBL" id="CAA9382702.1"/>
    </source>
</evidence>
<evidence type="ECO:0000259" key="1">
    <source>
        <dbReference type="Pfam" id="PF08241"/>
    </source>
</evidence>
<organism evidence="2">
    <name type="scientific">uncultured Nocardioidaceae bacterium</name>
    <dbReference type="NCBI Taxonomy" id="253824"/>
    <lineage>
        <taxon>Bacteria</taxon>
        <taxon>Bacillati</taxon>
        <taxon>Actinomycetota</taxon>
        <taxon>Actinomycetes</taxon>
        <taxon>Propionibacteriales</taxon>
        <taxon>Nocardioidaceae</taxon>
        <taxon>environmental samples</taxon>
    </lineage>
</organism>
<dbReference type="InterPro" id="IPR013216">
    <property type="entry name" value="Methyltransf_11"/>
</dbReference>
<proteinExistence type="predicted"/>
<reference evidence="2" key="1">
    <citation type="submission" date="2020-02" db="EMBL/GenBank/DDBJ databases">
        <authorList>
            <person name="Meier V. D."/>
        </authorList>
    </citation>
    <scope>NUCLEOTIDE SEQUENCE</scope>
    <source>
        <strain evidence="2">AVDCRST_MAG47</strain>
    </source>
</reference>
<feature type="domain" description="Methyltransferase type 11" evidence="1">
    <location>
        <begin position="63"/>
        <end position="127"/>
    </location>
</feature>
<dbReference type="GO" id="GO:0008757">
    <property type="term" value="F:S-adenosylmethionine-dependent methyltransferase activity"/>
    <property type="evidence" value="ECO:0007669"/>
    <property type="project" value="InterPro"/>
</dbReference>
<dbReference type="SUPFAM" id="SSF53335">
    <property type="entry name" value="S-adenosyl-L-methionine-dependent methyltransferases"/>
    <property type="match status" value="1"/>
</dbReference>